<evidence type="ECO:0000313" key="2">
    <source>
        <dbReference type="Proteomes" id="UP001221838"/>
    </source>
</evidence>
<protein>
    <recommendedName>
        <fullName evidence="3">Dienelactone hydrolase</fullName>
    </recommendedName>
</protein>
<keyword evidence="2" id="KW-1185">Reference proteome</keyword>
<reference evidence="1 2" key="1">
    <citation type="submission" date="2022-11" db="EMBL/GenBank/DDBJ databases">
        <title>Minimal conservation of predation-associated metabolite biosynthetic gene clusters underscores biosynthetic potential of Myxococcota including descriptions for ten novel species: Archangium lansinium sp. nov., Myxococcus landrumus sp. nov., Nannocystis bai.</title>
        <authorList>
            <person name="Ahearne A."/>
            <person name="Stevens C."/>
            <person name="Dowd S."/>
        </authorList>
    </citation>
    <scope>NUCLEOTIDE SEQUENCE [LARGE SCALE GENOMIC DNA]</scope>
    <source>
        <strain evidence="1 2">NCWAL01</strain>
    </source>
</reference>
<sequence length="384" mass="41942">MRRRLWRVLPALLALGLLGLLLATPDALRGLSLVLRASGRQDGWAGTLTSWRTQPVEVSNLQIPSRHGPLRARLYWPQEHRGHTVVLTSGVHADGIDEPRLVTLARALATEGLPVLTPEPVDLLRYEITPRLTDMLEDAAVWTAQQPHLAPDGKVSLFGISFSGGLSVVAAGRPRLKDKVAATLSLGGHGDLSRVLAFLCTGVTPDGQPLKPHDYGVVIILLNVAGQLVPPEQVEPLRAAIRTFLRASHLTLTDTRRAEETFDEARRMQARMPEPSSRLMEYVNTRDVAALGPLLLPHVQSFAENPAVSPERSPAPTSPVYLLHGADDTVIPAIESALLLRALKPHTEVHRLATPLITHAEFDRSAGMRDVWRLIAFWAGLLAE</sequence>
<comment type="caution">
    <text evidence="1">The sequence shown here is derived from an EMBL/GenBank/DDBJ whole genome shotgun (WGS) entry which is preliminary data.</text>
</comment>
<accession>A0ABT5D7N1</accession>
<dbReference type="Proteomes" id="UP001221838">
    <property type="component" value="Unassembled WGS sequence"/>
</dbReference>
<dbReference type="InterPro" id="IPR029058">
    <property type="entry name" value="AB_hydrolase_fold"/>
</dbReference>
<dbReference type="EMBL" id="JAQNDM010000002">
    <property type="protein sequence ID" value="MDC0708272.1"/>
    <property type="molecule type" value="Genomic_DNA"/>
</dbReference>
<dbReference type="RefSeq" id="WP_272135945.1">
    <property type="nucleotide sequence ID" value="NZ_JAQNDM010000002.1"/>
</dbReference>
<gene>
    <name evidence="1" type="ORF">POL68_07295</name>
</gene>
<evidence type="ECO:0000313" key="1">
    <source>
        <dbReference type="EMBL" id="MDC0708272.1"/>
    </source>
</evidence>
<dbReference type="Gene3D" id="3.40.50.1820">
    <property type="entry name" value="alpha/beta hydrolase"/>
    <property type="match status" value="1"/>
</dbReference>
<name>A0ABT5D7N1_9BACT</name>
<dbReference type="SUPFAM" id="SSF53474">
    <property type="entry name" value="alpha/beta-Hydrolases"/>
    <property type="match status" value="1"/>
</dbReference>
<proteinExistence type="predicted"/>
<organism evidence="1 2">
    <name type="scientific">Stigmatella ashevillensis</name>
    <dbReference type="NCBI Taxonomy" id="2995309"/>
    <lineage>
        <taxon>Bacteria</taxon>
        <taxon>Pseudomonadati</taxon>
        <taxon>Myxococcota</taxon>
        <taxon>Myxococcia</taxon>
        <taxon>Myxococcales</taxon>
        <taxon>Cystobacterineae</taxon>
        <taxon>Archangiaceae</taxon>
        <taxon>Stigmatella</taxon>
    </lineage>
</organism>
<evidence type="ECO:0008006" key="3">
    <source>
        <dbReference type="Google" id="ProtNLM"/>
    </source>
</evidence>